<dbReference type="Pfam" id="PF00759">
    <property type="entry name" value="Glyco_hydro_9"/>
    <property type="match status" value="1"/>
</dbReference>
<organism evidence="9 10">
    <name type="scientific">Actinoalloteichus hymeniacidonis</name>
    <dbReference type="NCBI Taxonomy" id="340345"/>
    <lineage>
        <taxon>Bacteria</taxon>
        <taxon>Bacillati</taxon>
        <taxon>Actinomycetota</taxon>
        <taxon>Actinomycetes</taxon>
        <taxon>Pseudonocardiales</taxon>
        <taxon>Pseudonocardiaceae</taxon>
        <taxon>Actinoalloteichus</taxon>
    </lineage>
</organism>
<keyword evidence="10" id="KW-1185">Reference proteome</keyword>
<protein>
    <recommendedName>
        <fullName evidence="7">Endoglucanase</fullName>
        <ecNumber evidence="7">3.2.1.4</ecNumber>
    </recommendedName>
</protein>
<name>A0AAC9HN82_9PSEU</name>
<dbReference type="InterPro" id="IPR001919">
    <property type="entry name" value="CBD2"/>
</dbReference>
<dbReference type="Pfam" id="PF00553">
    <property type="entry name" value="CBM_2"/>
    <property type="match status" value="1"/>
</dbReference>
<sequence length="860" mass="91801">MRRSSRRRSVPLLAAAVALPIFGILPPATAQEDTEQIDNGHFTDSTDPWWWTATAPAELTDGRLCAAVDGDTANPWDAIVGHHDIRLETDESYALSFVASASIPTVMGTNVQLAEEPYTKELAERTVLTTEPTEFSYAFTSGADIEAAQLSFELGGSTESWTFCLDDVSLRGGEPPPPYEPDTGPRVRVNQVGYLPAGPKNATLVTDVTEALPWQLTGADGTVVAEGQTTPQGIDPSSDQATHGIDFGVVTTAHTGLTLTADGETSHPFDIDADLYDTLRTDALAFFYHQRSGIEIDAEYVGEDYARPAGHLGVAPNLGDLEVPCQPGVCDYTLDVSGGWYDAGDHGKYVVNGGISAAQVMSIYERALTLGDTAAVADGTSAIPEQANGVPDVLDEARWQLEFLLSMQVPQGEELAGLVHHKIHDDAWTGLPLAPHRDPQTRELHPVSTAATLNLAAAGAQCARLFAEYDAEFADRCRTAAETAWEAAHAHPIHYADPEDGIGGGAYSDNDVTDEFYWAAAELFLATGSAEYLDAVTSSEHHGEQAFTDGGFSWGSTAPLGLLNLATVPSDLPEAELALVRDAVVQGAQRYADTASDEVYGLPYAPAEHAYVWGSNSQVLNNMVVLGTAYDLTGEPEFRDAVLTGWDYLLGANPLNISYVTGYGEYDARNQHHRFWANQLDPSLPNPPAGSVAGGPNVSLDDPVAADALAGCAPAFCYIDDIESWSTNEVTINWNAPLAWAAAFTADVADPVGTPEPSCTVSYLVDSQWDDGFTARVRITNTGEEPLTGWTLSWNFDGDQQVTHAWNTRLVQRSAEITATDIGWNGAIEVGGSESFGFNGSFSGTNASPRAFALNGAACR</sequence>
<keyword evidence="5 6" id="KW-0624">Polysaccharide degradation</keyword>
<keyword evidence="7" id="KW-0732">Signal</keyword>
<evidence type="ECO:0000256" key="4">
    <source>
        <dbReference type="ARBA" id="ARBA00023295"/>
    </source>
</evidence>
<dbReference type="Pfam" id="PF02927">
    <property type="entry name" value="CelD_N"/>
    <property type="match status" value="1"/>
</dbReference>
<comment type="catalytic activity">
    <reaction evidence="7">
        <text>Endohydrolysis of (1-&gt;4)-beta-D-glucosidic linkages in cellulose, lichenin and cereal beta-D-glucans.</text>
        <dbReference type="EC" id="3.2.1.4"/>
    </reaction>
</comment>
<evidence type="ECO:0000256" key="6">
    <source>
        <dbReference type="PROSITE-ProRule" id="PRU10060"/>
    </source>
</evidence>
<evidence type="ECO:0000313" key="9">
    <source>
        <dbReference type="EMBL" id="AOS62332.1"/>
    </source>
</evidence>
<dbReference type="InterPro" id="IPR012341">
    <property type="entry name" value="6hp_glycosidase-like_sf"/>
</dbReference>
<feature type="signal peptide" evidence="7">
    <location>
        <begin position="1"/>
        <end position="30"/>
    </location>
</feature>
<dbReference type="Gene3D" id="2.60.120.260">
    <property type="entry name" value="Galactose-binding domain-like"/>
    <property type="match status" value="1"/>
</dbReference>
<dbReference type="EMBL" id="CP014859">
    <property type="protein sequence ID" value="AOS62332.1"/>
    <property type="molecule type" value="Genomic_DNA"/>
</dbReference>
<keyword evidence="3 6" id="KW-0119">Carbohydrate metabolism</keyword>
<keyword evidence="2 6" id="KW-0378">Hydrolase</keyword>
<feature type="active site" evidence="6">
    <location>
        <position position="729"/>
    </location>
</feature>
<dbReference type="Gene3D" id="2.60.40.290">
    <property type="match status" value="1"/>
</dbReference>
<dbReference type="GO" id="GO:0030247">
    <property type="term" value="F:polysaccharide binding"/>
    <property type="evidence" value="ECO:0007669"/>
    <property type="project" value="UniProtKB-UniRule"/>
</dbReference>
<dbReference type="RefSeq" id="WP_069847661.1">
    <property type="nucleotide sequence ID" value="NZ_CP014859.1"/>
</dbReference>
<dbReference type="InterPro" id="IPR004197">
    <property type="entry name" value="Cellulase_Ig-like"/>
</dbReference>
<feature type="active site" evidence="6">
    <location>
        <position position="720"/>
    </location>
</feature>
<evidence type="ECO:0000256" key="5">
    <source>
        <dbReference type="ARBA" id="ARBA00023326"/>
    </source>
</evidence>
<evidence type="ECO:0000313" key="10">
    <source>
        <dbReference type="Proteomes" id="UP000095210"/>
    </source>
</evidence>
<dbReference type="InterPro" id="IPR001701">
    <property type="entry name" value="Glyco_hydro_9"/>
</dbReference>
<evidence type="ECO:0000256" key="7">
    <source>
        <dbReference type="RuleBase" id="RU361166"/>
    </source>
</evidence>
<keyword evidence="4 6" id="KW-0326">Glycosidase</keyword>
<evidence type="ECO:0000256" key="2">
    <source>
        <dbReference type="ARBA" id="ARBA00022801"/>
    </source>
</evidence>
<accession>A0AAC9HN82</accession>
<comment type="similarity">
    <text evidence="1 6 7">Belongs to the glycosyl hydrolase 9 (cellulase E) family.</text>
</comment>
<evidence type="ECO:0000256" key="3">
    <source>
        <dbReference type="ARBA" id="ARBA00023277"/>
    </source>
</evidence>
<dbReference type="InterPro" id="IPR012291">
    <property type="entry name" value="CBM2_carb-bd_dom_sf"/>
</dbReference>
<dbReference type="Pfam" id="PF02018">
    <property type="entry name" value="CBM_4_9"/>
    <property type="match status" value="1"/>
</dbReference>
<dbReference type="SMART" id="SM00637">
    <property type="entry name" value="CBD_II"/>
    <property type="match status" value="1"/>
</dbReference>
<dbReference type="PANTHER" id="PTHR22298">
    <property type="entry name" value="ENDO-1,4-BETA-GLUCANASE"/>
    <property type="match status" value="1"/>
</dbReference>
<dbReference type="PROSITE" id="PS51173">
    <property type="entry name" value="CBM2"/>
    <property type="match status" value="1"/>
</dbReference>
<evidence type="ECO:0000256" key="1">
    <source>
        <dbReference type="ARBA" id="ARBA00007072"/>
    </source>
</evidence>
<dbReference type="GO" id="GO:0008810">
    <property type="term" value="F:cellulase activity"/>
    <property type="evidence" value="ECO:0007669"/>
    <property type="project" value="UniProtKB-EC"/>
</dbReference>
<dbReference type="Gene3D" id="2.60.40.10">
    <property type="entry name" value="Immunoglobulins"/>
    <property type="match status" value="1"/>
</dbReference>
<dbReference type="Gene3D" id="1.50.10.10">
    <property type="match status" value="1"/>
</dbReference>
<dbReference type="PROSITE" id="PS00698">
    <property type="entry name" value="GH9_3"/>
    <property type="match status" value="1"/>
</dbReference>
<dbReference type="InterPro" id="IPR008979">
    <property type="entry name" value="Galactose-bd-like_sf"/>
</dbReference>
<reference evidence="10" key="1">
    <citation type="submission" date="2016-03" db="EMBL/GenBank/DDBJ databases">
        <title>Complete genome sequence of the type strain Actinoalloteichus hymeniacidonis DSM 45092.</title>
        <authorList>
            <person name="Schaffert L."/>
            <person name="Albersmeier A."/>
            <person name="Winkler A."/>
            <person name="Kalinowski J."/>
            <person name="Zotchev S."/>
            <person name="Ruckert C."/>
        </authorList>
    </citation>
    <scope>NUCLEOTIDE SEQUENCE [LARGE SCALE GENOMIC DNA]</scope>
    <source>
        <strain evidence="10">HPA177(T) (DSM 45092(T))</strain>
    </source>
</reference>
<dbReference type="InterPro" id="IPR014756">
    <property type="entry name" value="Ig_E-set"/>
</dbReference>
<dbReference type="CDD" id="cd02850">
    <property type="entry name" value="E_set_Cellulase_N"/>
    <property type="match status" value="1"/>
</dbReference>
<dbReference type="GO" id="GO:0030245">
    <property type="term" value="P:cellulose catabolic process"/>
    <property type="evidence" value="ECO:0007669"/>
    <property type="project" value="UniProtKB-KW"/>
</dbReference>
<dbReference type="SUPFAM" id="SSF49785">
    <property type="entry name" value="Galactose-binding domain-like"/>
    <property type="match status" value="1"/>
</dbReference>
<keyword evidence="7" id="KW-0136">Cellulose degradation</keyword>
<evidence type="ECO:0000259" key="8">
    <source>
        <dbReference type="PROSITE" id="PS51173"/>
    </source>
</evidence>
<dbReference type="SUPFAM" id="SSF48208">
    <property type="entry name" value="Six-hairpin glycosidases"/>
    <property type="match status" value="1"/>
</dbReference>
<feature type="chain" id="PRO_5041782565" description="Endoglucanase" evidence="7">
    <location>
        <begin position="31"/>
        <end position="860"/>
    </location>
</feature>
<dbReference type="SUPFAM" id="SSF81296">
    <property type="entry name" value="E set domains"/>
    <property type="match status" value="1"/>
</dbReference>
<dbReference type="KEGG" id="ahm:TL08_07570"/>
<dbReference type="InterPro" id="IPR033126">
    <property type="entry name" value="Glyco_hydro_9_Asp/Glu_AS"/>
</dbReference>
<feature type="domain" description="CBM2" evidence="8">
    <location>
        <begin position="752"/>
        <end position="860"/>
    </location>
</feature>
<dbReference type="EC" id="3.2.1.4" evidence="7"/>
<gene>
    <name evidence="9" type="ORF">TL08_07570</name>
</gene>
<proteinExistence type="inferred from homology"/>
<dbReference type="SUPFAM" id="SSF49384">
    <property type="entry name" value="Carbohydrate-binding domain"/>
    <property type="match status" value="1"/>
</dbReference>
<dbReference type="InterPro" id="IPR003305">
    <property type="entry name" value="CenC_carb-bd"/>
</dbReference>
<dbReference type="AlphaFoldDB" id="A0AAC9HN82"/>
<dbReference type="InterPro" id="IPR013783">
    <property type="entry name" value="Ig-like_fold"/>
</dbReference>
<dbReference type="InterPro" id="IPR008965">
    <property type="entry name" value="CBM2/CBM3_carb-bd_dom_sf"/>
</dbReference>
<dbReference type="InterPro" id="IPR008928">
    <property type="entry name" value="6-hairpin_glycosidase_sf"/>
</dbReference>
<dbReference type="Proteomes" id="UP000095210">
    <property type="component" value="Chromosome"/>
</dbReference>